<comment type="caution">
    <text evidence="3">The sequence shown here is derived from an EMBL/GenBank/DDBJ whole genome shotgun (WGS) entry which is preliminary data.</text>
</comment>
<keyword evidence="2" id="KW-0472">Membrane</keyword>
<dbReference type="RefSeq" id="WP_344772652.1">
    <property type="nucleotide sequence ID" value="NZ_BAABAH010000002.1"/>
</dbReference>
<keyword evidence="2" id="KW-0812">Transmembrane</keyword>
<sequence length="480" mass="49823">MSDQQPSGRRADRSGAPQGGGRRAESGRNRKIDVVVVLAMILPTVVVVAVAVNEDDSLPASTLRPPTSAPLTDAAVVCPGAAVPGDVSLTRSPGVQGGRVEVRTGTTRLDAGSPVDVVPDRVATVQEDSAPVEISGHDAAAPGLVAGRGGPTAPAECRPPAFDEWFVGLGAAARNSSELELVNPDGGRAIVDIALYGPHGPVKSEDLRGITVGPHEVSTFDLSKTIPRRVDLAAHVTVTQGRVVTTFRHTIDLLGQSRVTTDYRLSQAQPQTENLLLGVPDSGPRRLFVMNPGQDELRAQVQIVTKDATFTPEGAKDIVVGPEEQGWVNLDSYLPKDAMKDSLGLLVTSSEPAAVGVRTLVGDDVAQFSSLPRIESDAVAVLPTGEKRLVLGDAERTGVVHVTSTDASGKVLDTQDVQVGAGRGSEVDLPAEAVAVTVESRTTPVAGEVLVSGPASDPGLGVVRLRDAEVAAEVPVVRPD</sequence>
<feature type="region of interest" description="Disordered" evidence="1">
    <location>
        <begin position="1"/>
        <end position="27"/>
    </location>
</feature>
<dbReference type="EMBL" id="BAABAH010000002">
    <property type="protein sequence ID" value="GAA3807927.1"/>
    <property type="molecule type" value="Genomic_DNA"/>
</dbReference>
<name>A0ABP7I215_9ACTN</name>
<keyword evidence="2" id="KW-1133">Transmembrane helix</keyword>
<dbReference type="InterPro" id="IPR043777">
    <property type="entry name" value="DUF5719"/>
</dbReference>
<dbReference type="PROSITE" id="PS50890">
    <property type="entry name" value="PUA"/>
    <property type="match status" value="1"/>
</dbReference>
<proteinExistence type="predicted"/>
<evidence type="ECO:0000313" key="4">
    <source>
        <dbReference type="Proteomes" id="UP001501821"/>
    </source>
</evidence>
<organism evidence="3 4">
    <name type="scientific">Nocardioides panacisoli</name>
    <dbReference type="NCBI Taxonomy" id="627624"/>
    <lineage>
        <taxon>Bacteria</taxon>
        <taxon>Bacillati</taxon>
        <taxon>Actinomycetota</taxon>
        <taxon>Actinomycetes</taxon>
        <taxon>Propionibacteriales</taxon>
        <taxon>Nocardioidaceae</taxon>
        <taxon>Nocardioides</taxon>
    </lineage>
</organism>
<protein>
    <recommendedName>
        <fullName evidence="5">Secreted protein</fullName>
    </recommendedName>
</protein>
<evidence type="ECO:0000313" key="3">
    <source>
        <dbReference type="EMBL" id="GAA3807927.1"/>
    </source>
</evidence>
<reference evidence="4" key="1">
    <citation type="journal article" date="2019" name="Int. J. Syst. Evol. Microbiol.">
        <title>The Global Catalogue of Microorganisms (GCM) 10K type strain sequencing project: providing services to taxonomists for standard genome sequencing and annotation.</title>
        <authorList>
            <consortium name="The Broad Institute Genomics Platform"/>
            <consortium name="The Broad Institute Genome Sequencing Center for Infectious Disease"/>
            <person name="Wu L."/>
            <person name="Ma J."/>
        </authorList>
    </citation>
    <scope>NUCLEOTIDE SEQUENCE [LARGE SCALE GENOMIC DNA]</scope>
    <source>
        <strain evidence="4">JCM 16953</strain>
    </source>
</reference>
<evidence type="ECO:0000256" key="2">
    <source>
        <dbReference type="SAM" id="Phobius"/>
    </source>
</evidence>
<gene>
    <name evidence="3" type="ORF">GCM10022242_08630</name>
</gene>
<feature type="transmembrane region" description="Helical" evidence="2">
    <location>
        <begin position="32"/>
        <end position="52"/>
    </location>
</feature>
<dbReference type="Proteomes" id="UP001501821">
    <property type="component" value="Unassembled WGS sequence"/>
</dbReference>
<keyword evidence="4" id="KW-1185">Reference proteome</keyword>
<accession>A0ABP7I215</accession>
<evidence type="ECO:0008006" key="5">
    <source>
        <dbReference type="Google" id="ProtNLM"/>
    </source>
</evidence>
<evidence type="ECO:0000256" key="1">
    <source>
        <dbReference type="SAM" id="MobiDB-lite"/>
    </source>
</evidence>
<dbReference type="Pfam" id="PF18986">
    <property type="entry name" value="DUF5719"/>
    <property type="match status" value="1"/>
</dbReference>